<dbReference type="OrthoDB" id="2339269at2759"/>
<reference evidence="1 2" key="1">
    <citation type="submission" date="2018-06" db="EMBL/GenBank/DDBJ databases">
        <title>Comparative genomics reveals the genomic features of Rhizophagus irregularis, R. cerebriforme, R. diaphanum and Gigaspora rosea, and their symbiotic lifestyle signature.</title>
        <authorList>
            <person name="Morin E."/>
            <person name="San Clemente H."/>
            <person name="Chen E.C.H."/>
            <person name="De La Providencia I."/>
            <person name="Hainaut M."/>
            <person name="Kuo A."/>
            <person name="Kohler A."/>
            <person name="Murat C."/>
            <person name="Tang N."/>
            <person name="Roy S."/>
            <person name="Loubradou J."/>
            <person name="Henrissat B."/>
            <person name="Grigoriev I.V."/>
            <person name="Corradi N."/>
            <person name="Roux C."/>
            <person name="Martin F.M."/>
        </authorList>
    </citation>
    <scope>NUCLEOTIDE SEQUENCE [LARGE SCALE GENOMIC DNA]</scope>
    <source>
        <strain evidence="1 2">DAOM 227022</strain>
    </source>
</reference>
<dbReference type="AlphaFoldDB" id="A0A397S3A9"/>
<proteinExistence type="predicted"/>
<dbReference type="Proteomes" id="UP000265703">
    <property type="component" value="Unassembled WGS sequence"/>
</dbReference>
<keyword evidence="2" id="KW-1185">Reference proteome</keyword>
<name>A0A397S3A9_9GLOM</name>
<comment type="caution">
    <text evidence="1">The sequence shown here is derived from an EMBL/GenBank/DDBJ whole genome shotgun (WGS) entry which is preliminary data.</text>
</comment>
<sequence length="170" mass="20205">MCDKFPNEILIRILTKSQVVKINLLIFDGKFRTYELKKNLNIISTYYDSKDGKFSFEISSSSEISEIQASLNARTEVSLEYLDRIIYWRIPTSHYYNAEKRNDGSVFVKGFWYENQEIKRIKINAAIIFRMLEGDVEFWETFRRKNAHVTRMLKLDIISNSFLLLIYSIM</sequence>
<evidence type="ECO:0000313" key="1">
    <source>
        <dbReference type="EMBL" id="RIA80458.1"/>
    </source>
</evidence>
<protein>
    <submittedName>
        <fullName evidence="1">Uncharacterized protein</fullName>
    </submittedName>
</protein>
<gene>
    <name evidence="1" type="ORF">C1645_882151</name>
</gene>
<evidence type="ECO:0000313" key="2">
    <source>
        <dbReference type="Proteomes" id="UP000265703"/>
    </source>
</evidence>
<dbReference type="EMBL" id="QKYT01000963">
    <property type="protein sequence ID" value="RIA80458.1"/>
    <property type="molecule type" value="Genomic_DNA"/>
</dbReference>
<organism evidence="1 2">
    <name type="scientific">Glomus cerebriforme</name>
    <dbReference type="NCBI Taxonomy" id="658196"/>
    <lineage>
        <taxon>Eukaryota</taxon>
        <taxon>Fungi</taxon>
        <taxon>Fungi incertae sedis</taxon>
        <taxon>Mucoromycota</taxon>
        <taxon>Glomeromycotina</taxon>
        <taxon>Glomeromycetes</taxon>
        <taxon>Glomerales</taxon>
        <taxon>Glomeraceae</taxon>
        <taxon>Glomus</taxon>
    </lineage>
</organism>
<accession>A0A397S3A9</accession>